<dbReference type="PATRIC" id="fig|1217656.3.peg.4291"/>
<dbReference type="InterPro" id="IPR017927">
    <property type="entry name" value="FAD-bd_FR_type"/>
</dbReference>
<proteinExistence type="inferred from homology"/>
<dbReference type="Proteomes" id="UP000013148">
    <property type="component" value="Unassembled WGS sequence"/>
</dbReference>
<dbReference type="PANTHER" id="PTHR30157:SF0">
    <property type="entry name" value="NADPH-DEPENDENT FERRIC-CHELATE REDUCTASE"/>
    <property type="match status" value="1"/>
</dbReference>
<dbReference type="Gene3D" id="3.40.50.80">
    <property type="entry name" value="Nucleotide-binding domain of ferredoxin-NADP reductase (FNR) module"/>
    <property type="match status" value="1"/>
</dbReference>
<dbReference type="HOGENOM" id="CLU_040923_5_0_6"/>
<dbReference type="EMBL" id="APPJ01000014">
    <property type="protein sequence ID" value="ENV15623.1"/>
    <property type="molecule type" value="Genomic_DNA"/>
</dbReference>
<evidence type="ECO:0000313" key="5">
    <source>
        <dbReference type="Proteomes" id="UP000013148"/>
    </source>
</evidence>
<dbReference type="InterPro" id="IPR039374">
    <property type="entry name" value="SIP_fam"/>
</dbReference>
<dbReference type="RefSeq" id="WP_004823429.1">
    <property type="nucleotide sequence ID" value="NZ_KB849456.1"/>
</dbReference>
<dbReference type="eggNOG" id="COG2375">
    <property type="taxonomic scope" value="Bacteria"/>
</dbReference>
<dbReference type="InterPro" id="IPR007037">
    <property type="entry name" value="SIP_rossman_dom"/>
</dbReference>
<dbReference type="AlphaFoldDB" id="N8Y7L3"/>
<name>N8Y7L3_ACIGI</name>
<evidence type="ECO:0000256" key="1">
    <source>
        <dbReference type="ARBA" id="ARBA00035644"/>
    </source>
</evidence>
<comment type="similarity">
    <text evidence="1">Belongs to the SIP oxidoreductase family.</text>
</comment>
<dbReference type="InterPro" id="IPR039261">
    <property type="entry name" value="FNR_nucleotide-bd"/>
</dbReference>
<sequence>MNSQQQTTSDQKIVPDPKTVSDKKTVSDQKTILKQDDHMRNLEVIEMTITAMSHPFPSIVRIRGEINTTQPDLWTTPNLAIRLEVHQQADSLPISRVYTVRCFDPSTRQIEIDFVLHADPSPAMLWLDSAKIGTKIQLTGPRPHFIPNFTPAKRVVMFADETAIPAVYSILQHWQPGIQGEIYIESCEANIIDDLPKHHGVNMHLLHREKPQQAGKLGMLLTVAEQFKDREDISVWAACERNEARAIRKLFTQHSHLSKDDIRVAGYWNVGMSSSTLDLSRVAYYQKHLEQGKTLETFDDLDMPV</sequence>
<reference evidence="4 5" key="1">
    <citation type="submission" date="2013-02" db="EMBL/GenBank/DDBJ databases">
        <title>The Genome Sequence of Acinetobacter guillouiae NIPH 991.</title>
        <authorList>
            <consortium name="The Broad Institute Genome Sequencing Platform"/>
            <consortium name="The Broad Institute Genome Sequencing Center for Infectious Disease"/>
            <person name="Cerqueira G."/>
            <person name="Feldgarden M."/>
            <person name="Courvalin P."/>
            <person name="Perichon B."/>
            <person name="Grillot-Courvalin C."/>
            <person name="Clermont D."/>
            <person name="Rocha E."/>
            <person name="Yoon E.-J."/>
            <person name="Nemec A."/>
            <person name="Walker B."/>
            <person name="Young S.K."/>
            <person name="Zeng Q."/>
            <person name="Gargeya S."/>
            <person name="Fitzgerald M."/>
            <person name="Haas B."/>
            <person name="Abouelleil A."/>
            <person name="Alvarado L."/>
            <person name="Arachchi H.M."/>
            <person name="Berlin A.M."/>
            <person name="Chapman S.B."/>
            <person name="Dewar J."/>
            <person name="Goldberg J."/>
            <person name="Griggs A."/>
            <person name="Gujja S."/>
            <person name="Hansen M."/>
            <person name="Howarth C."/>
            <person name="Imamovic A."/>
            <person name="Larimer J."/>
            <person name="McCowan C."/>
            <person name="Murphy C."/>
            <person name="Neiman D."/>
            <person name="Pearson M."/>
            <person name="Priest M."/>
            <person name="Roberts A."/>
            <person name="Saif S."/>
            <person name="Shea T."/>
            <person name="Sisk P."/>
            <person name="Sykes S."/>
            <person name="Wortman J."/>
            <person name="Nusbaum C."/>
            <person name="Birren B."/>
        </authorList>
    </citation>
    <scope>NUCLEOTIDE SEQUENCE [LARGE SCALE GENOMIC DNA]</scope>
    <source>
        <strain evidence="4 5">NIPH 991</strain>
    </source>
</reference>
<comment type="caution">
    <text evidence="4">The sequence shown here is derived from an EMBL/GenBank/DDBJ whole genome shotgun (WGS) entry which is preliminary data.</text>
</comment>
<dbReference type="Pfam" id="PF04954">
    <property type="entry name" value="SIP"/>
    <property type="match status" value="1"/>
</dbReference>
<dbReference type="PANTHER" id="PTHR30157">
    <property type="entry name" value="FERRIC REDUCTASE, NADPH-DEPENDENT"/>
    <property type="match status" value="1"/>
</dbReference>
<feature type="compositionally biased region" description="Basic and acidic residues" evidence="2">
    <location>
        <begin position="13"/>
        <end position="26"/>
    </location>
</feature>
<dbReference type="CDD" id="cd06193">
    <property type="entry name" value="siderophore_interacting"/>
    <property type="match status" value="1"/>
</dbReference>
<keyword evidence="5" id="KW-1185">Reference proteome</keyword>
<dbReference type="GO" id="GO:0016491">
    <property type="term" value="F:oxidoreductase activity"/>
    <property type="evidence" value="ECO:0007669"/>
    <property type="project" value="InterPro"/>
</dbReference>
<dbReference type="InterPro" id="IPR013113">
    <property type="entry name" value="SIP_FAD-bd"/>
</dbReference>
<dbReference type="Gene3D" id="2.40.30.10">
    <property type="entry name" value="Translation factors"/>
    <property type="match status" value="1"/>
</dbReference>
<evidence type="ECO:0000256" key="2">
    <source>
        <dbReference type="SAM" id="MobiDB-lite"/>
    </source>
</evidence>
<dbReference type="PROSITE" id="PS51384">
    <property type="entry name" value="FAD_FR"/>
    <property type="match status" value="1"/>
</dbReference>
<accession>N8Y7L3</accession>
<feature type="domain" description="FAD-binding FR-type" evidence="3">
    <location>
        <begin position="37"/>
        <end position="148"/>
    </location>
</feature>
<feature type="region of interest" description="Disordered" evidence="2">
    <location>
        <begin position="1"/>
        <end position="26"/>
    </location>
</feature>
<evidence type="ECO:0000259" key="3">
    <source>
        <dbReference type="PROSITE" id="PS51384"/>
    </source>
</evidence>
<dbReference type="Pfam" id="PF08021">
    <property type="entry name" value="FAD_binding_9"/>
    <property type="match status" value="1"/>
</dbReference>
<evidence type="ECO:0000313" key="4">
    <source>
        <dbReference type="EMBL" id="ENV15623.1"/>
    </source>
</evidence>
<gene>
    <name evidence="4" type="ORF">F964_04349</name>
</gene>
<organism evidence="4 5">
    <name type="scientific">Acinetobacter guillouiae NIPH 991</name>
    <dbReference type="NCBI Taxonomy" id="1217656"/>
    <lineage>
        <taxon>Bacteria</taxon>
        <taxon>Pseudomonadati</taxon>
        <taxon>Pseudomonadota</taxon>
        <taxon>Gammaproteobacteria</taxon>
        <taxon>Moraxellales</taxon>
        <taxon>Moraxellaceae</taxon>
        <taxon>Acinetobacter</taxon>
    </lineage>
</organism>
<protein>
    <recommendedName>
        <fullName evidence="3">FAD-binding FR-type domain-containing protein</fullName>
    </recommendedName>
</protein>
<feature type="compositionally biased region" description="Polar residues" evidence="2">
    <location>
        <begin position="1"/>
        <end position="11"/>
    </location>
</feature>